<organism evidence="10 11">
    <name type="scientific">Epibacterium ulvae</name>
    <dbReference type="NCBI Taxonomy" id="1156985"/>
    <lineage>
        <taxon>Bacteria</taxon>
        <taxon>Pseudomonadati</taxon>
        <taxon>Pseudomonadota</taxon>
        <taxon>Alphaproteobacteria</taxon>
        <taxon>Rhodobacterales</taxon>
        <taxon>Roseobacteraceae</taxon>
        <taxon>Epibacterium</taxon>
    </lineage>
</organism>
<name>A0A1G5R2N6_9RHOB</name>
<keyword evidence="6 8" id="KW-1133">Transmembrane helix</keyword>
<evidence type="ECO:0000256" key="6">
    <source>
        <dbReference type="ARBA" id="ARBA00022989"/>
    </source>
</evidence>
<keyword evidence="11" id="KW-1185">Reference proteome</keyword>
<evidence type="ECO:0000259" key="9">
    <source>
        <dbReference type="Pfam" id="PF00535"/>
    </source>
</evidence>
<dbReference type="InterPro" id="IPR001173">
    <property type="entry name" value="Glyco_trans_2-like"/>
</dbReference>
<keyword evidence="2" id="KW-0328">Glycosyltransferase</keyword>
<accession>A0A1G5R2N6</accession>
<keyword evidence="7 8" id="KW-0472">Membrane</keyword>
<evidence type="ECO:0000256" key="3">
    <source>
        <dbReference type="ARBA" id="ARBA00022679"/>
    </source>
</evidence>
<dbReference type="InterPro" id="IPR050256">
    <property type="entry name" value="Glycosyltransferase_2"/>
</dbReference>
<evidence type="ECO:0000256" key="7">
    <source>
        <dbReference type="ARBA" id="ARBA00023136"/>
    </source>
</evidence>
<keyword evidence="1" id="KW-1003">Cell membrane</keyword>
<dbReference type="GO" id="GO:0005886">
    <property type="term" value="C:plasma membrane"/>
    <property type="evidence" value="ECO:0007669"/>
    <property type="project" value="TreeGrafter"/>
</dbReference>
<dbReference type="CDD" id="cd04187">
    <property type="entry name" value="DPM1_like_bac"/>
    <property type="match status" value="1"/>
</dbReference>
<feature type="transmembrane region" description="Helical" evidence="8">
    <location>
        <begin position="219"/>
        <end position="237"/>
    </location>
</feature>
<dbReference type="InterPro" id="IPR029044">
    <property type="entry name" value="Nucleotide-diphossugar_trans"/>
</dbReference>
<evidence type="ECO:0000256" key="2">
    <source>
        <dbReference type="ARBA" id="ARBA00022676"/>
    </source>
</evidence>
<feature type="transmembrane region" description="Helical" evidence="8">
    <location>
        <begin position="277"/>
        <end position="302"/>
    </location>
</feature>
<evidence type="ECO:0000256" key="4">
    <source>
        <dbReference type="ARBA" id="ARBA00022692"/>
    </source>
</evidence>
<reference evidence="10 11" key="1">
    <citation type="submission" date="2016-10" db="EMBL/GenBank/DDBJ databases">
        <authorList>
            <person name="de Groot N.N."/>
        </authorList>
    </citation>
    <scope>NUCLEOTIDE SEQUENCE [LARGE SCALE GENOMIC DNA]</scope>
    <source>
        <strain evidence="10 11">U95</strain>
    </source>
</reference>
<protein>
    <submittedName>
        <fullName evidence="10">Glycosyltransferase involved in cell wall bisynthesis</fullName>
    </submittedName>
</protein>
<evidence type="ECO:0000256" key="5">
    <source>
        <dbReference type="ARBA" id="ARBA00022985"/>
    </source>
</evidence>
<keyword evidence="5" id="KW-0448">Lipopolysaccharide biosynthesis</keyword>
<dbReference type="PANTHER" id="PTHR48090">
    <property type="entry name" value="UNDECAPRENYL-PHOSPHATE 4-DEOXY-4-FORMAMIDO-L-ARABINOSE TRANSFERASE-RELATED"/>
    <property type="match status" value="1"/>
</dbReference>
<evidence type="ECO:0000313" key="10">
    <source>
        <dbReference type="EMBL" id="SCZ68206.1"/>
    </source>
</evidence>
<dbReference type="Proteomes" id="UP000198767">
    <property type="component" value="Unassembled WGS sequence"/>
</dbReference>
<keyword evidence="3 10" id="KW-0808">Transferase</keyword>
<dbReference type="PANTHER" id="PTHR48090:SF3">
    <property type="entry name" value="UNDECAPRENYL-PHOSPHATE 4-DEOXY-4-FORMAMIDO-L-ARABINOSE TRANSFERASE"/>
    <property type="match status" value="1"/>
</dbReference>
<evidence type="ECO:0000256" key="8">
    <source>
        <dbReference type="SAM" id="Phobius"/>
    </source>
</evidence>
<dbReference type="Gene3D" id="3.90.550.10">
    <property type="entry name" value="Spore Coat Polysaccharide Biosynthesis Protein SpsA, Chain A"/>
    <property type="match status" value="1"/>
</dbReference>
<dbReference type="AlphaFoldDB" id="A0A1G5R2N6"/>
<dbReference type="OrthoDB" id="9807795at2"/>
<dbReference type="EMBL" id="FMWG01000007">
    <property type="protein sequence ID" value="SCZ68206.1"/>
    <property type="molecule type" value="Genomic_DNA"/>
</dbReference>
<dbReference type="RefSeq" id="WP_090219516.1">
    <property type="nucleotide sequence ID" value="NZ_FMWG01000007.1"/>
</dbReference>
<evidence type="ECO:0000256" key="1">
    <source>
        <dbReference type="ARBA" id="ARBA00022475"/>
    </source>
</evidence>
<evidence type="ECO:0000313" key="11">
    <source>
        <dbReference type="Proteomes" id="UP000198767"/>
    </source>
</evidence>
<proteinExistence type="predicted"/>
<dbReference type="GO" id="GO:0016757">
    <property type="term" value="F:glycosyltransferase activity"/>
    <property type="evidence" value="ECO:0007669"/>
    <property type="project" value="UniProtKB-KW"/>
</dbReference>
<sequence length="341" mass="37688">MAFSSDTSRCGPEGTSPVLSIIVPMFNEADNVDELLNRLVSVVSEIDPQYEIILIDDGSRDATAMRIVEATEQNGQIKCLVLSRNFGKEAALNAGLSHASGQAVIQIDADLQHPPEIIRTFYAEWKNGAELVYGQRTSRDGEGAARSFMTRSFYRLFAAVSDVKLMKGLGDFLLMDRKVVEALLSLPERERFTKGLYAWVGFKRVAVPFEVAPRAQGQSAWSILRLYLFALGAITSFSTVPLKIWTYIGLCLALPSFAYGGFIFAKTAIFGVDVPGYASLMVAVCFFSGIQLLGLGIIGDYMGRVLQEVKQRPLYLISTKHGFEQTRSRNLEVADIKRLRS</sequence>
<keyword evidence="4 8" id="KW-0812">Transmembrane</keyword>
<feature type="domain" description="Glycosyltransferase 2-like" evidence="9">
    <location>
        <begin position="20"/>
        <end position="182"/>
    </location>
</feature>
<dbReference type="STRING" id="1156985.SAMN04488118_107197"/>
<dbReference type="GO" id="GO:0009103">
    <property type="term" value="P:lipopolysaccharide biosynthetic process"/>
    <property type="evidence" value="ECO:0007669"/>
    <property type="project" value="UniProtKB-KW"/>
</dbReference>
<gene>
    <name evidence="10" type="ORF">SAMN04488118_107197</name>
</gene>
<dbReference type="SUPFAM" id="SSF53448">
    <property type="entry name" value="Nucleotide-diphospho-sugar transferases"/>
    <property type="match status" value="1"/>
</dbReference>
<feature type="transmembrane region" description="Helical" evidence="8">
    <location>
        <begin position="244"/>
        <end position="265"/>
    </location>
</feature>
<dbReference type="Pfam" id="PF00535">
    <property type="entry name" value="Glycos_transf_2"/>
    <property type="match status" value="1"/>
</dbReference>